<sequence>MVGEVSGDDYEEEEMEGAGSSQTVQPTAVAAAASAPAAHAPHRPPPTVTRGPSLNARYGRRSCFRARRPRYTIHRPPPPPLRHPPTTTPALEPLLPTAHVKGEREKQRREEEEEG</sequence>
<feature type="compositionally biased region" description="Basic residues" evidence="1">
    <location>
        <begin position="58"/>
        <end position="73"/>
    </location>
</feature>
<protein>
    <submittedName>
        <fullName evidence="2">Uncharacterized protein</fullName>
    </submittedName>
</protein>
<feature type="compositionally biased region" description="Low complexity" evidence="1">
    <location>
        <begin position="88"/>
        <end position="98"/>
    </location>
</feature>
<dbReference type="Proteomes" id="UP000000763">
    <property type="component" value="Chromosome 7"/>
</dbReference>
<organism evidence="2 3">
    <name type="scientific">Oryza sativa subsp. japonica</name>
    <name type="common">Rice</name>
    <dbReference type="NCBI Taxonomy" id="39947"/>
    <lineage>
        <taxon>Eukaryota</taxon>
        <taxon>Viridiplantae</taxon>
        <taxon>Streptophyta</taxon>
        <taxon>Embryophyta</taxon>
        <taxon>Tracheophyta</taxon>
        <taxon>Spermatophyta</taxon>
        <taxon>Magnoliopsida</taxon>
        <taxon>Liliopsida</taxon>
        <taxon>Poales</taxon>
        <taxon>Poaceae</taxon>
        <taxon>BOP clade</taxon>
        <taxon>Oryzoideae</taxon>
        <taxon>Oryzeae</taxon>
        <taxon>Oryzinae</taxon>
        <taxon>Oryza</taxon>
        <taxon>Oryza sativa</taxon>
    </lineage>
</organism>
<evidence type="ECO:0000256" key="1">
    <source>
        <dbReference type="SAM" id="MobiDB-lite"/>
    </source>
</evidence>
<feature type="compositionally biased region" description="Pro residues" evidence="1">
    <location>
        <begin position="75"/>
        <end position="87"/>
    </location>
</feature>
<accession>Q6ZLA0</accession>
<reference evidence="3" key="2">
    <citation type="journal article" date="2008" name="Nucleic Acids Res.">
        <title>The rice annotation project database (RAP-DB): 2008 update.</title>
        <authorList>
            <consortium name="The rice annotation project (RAP)"/>
        </authorList>
    </citation>
    <scope>GENOME REANNOTATION</scope>
    <source>
        <strain evidence="3">cv. Nipponbare</strain>
    </source>
</reference>
<evidence type="ECO:0000313" key="3">
    <source>
        <dbReference type="Proteomes" id="UP000000763"/>
    </source>
</evidence>
<feature type="compositionally biased region" description="Acidic residues" evidence="1">
    <location>
        <begin position="1"/>
        <end position="16"/>
    </location>
</feature>
<dbReference type="AlphaFoldDB" id="Q6ZLA0"/>
<reference evidence="3" key="1">
    <citation type="journal article" date="2005" name="Nature">
        <title>The map-based sequence of the rice genome.</title>
        <authorList>
            <consortium name="International rice genome sequencing project (IRGSP)"/>
            <person name="Matsumoto T."/>
            <person name="Wu J."/>
            <person name="Kanamori H."/>
            <person name="Katayose Y."/>
            <person name="Fujisawa M."/>
            <person name="Namiki N."/>
            <person name="Mizuno H."/>
            <person name="Yamamoto K."/>
            <person name="Antonio B.A."/>
            <person name="Baba T."/>
            <person name="Sakata K."/>
            <person name="Nagamura Y."/>
            <person name="Aoki H."/>
            <person name="Arikawa K."/>
            <person name="Arita K."/>
            <person name="Bito T."/>
            <person name="Chiden Y."/>
            <person name="Fujitsuka N."/>
            <person name="Fukunaka R."/>
            <person name="Hamada M."/>
            <person name="Harada C."/>
            <person name="Hayashi A."/>
            <person name="Hijishita S."/>
            <person name="Honda M."/>
            <person name="Hosokawa S."/>
            <person name="Ichikawa Y."/>
            <person name="Idonuma A."/>
            <person name="Iijima M."/>
            <person name="Ikeda M."/>
            <person name="Ikeno M."/>
            <person name="Ito K."/>
            <person name="Ito S."/>
            <person name="Ito T."/>
            <person name="Ito Y."/>
            <person name="Ito Y."/>
            <person name="Iwabuchi A."/>
            <person name="Kamiya K."/>
            <person name="Karasawa W."/>
            <person name="Kurita K."/>
            <person name="Katagiri S."/>
            <person name="Kikuta A."/>
            <person name="Kobayashi H."/>
            <person name="Kobayashi N."/>
            <person name="Machita K."/>
            <person name="Maehara T."/>
            <person name="Masukawa M."/>
            <person name="Mizubayashi T."/>
            <person name="Mukai Y."/>
            <person name="Nagasaki H."/>
            <person name="Nagata Y."/>
            <person name="Naito S."/>
            <person name="Nakashima M."/>
            <person name="Nakama Y."/>
            <person name="Nakamichi Y."/>
            <person name="Nakamura M."/>
            <person name="Meguro A."/>
            <person name="Negishi M."/>
            <person name="Ohta I."/>
            <person name="Ohta T."/>
            <person name="Okamoto M."/>
            <person name="Ono N."/>
            <person name="Saji S."/>
            <person name="Sakaguchi M."/>
            <person name="Sakai K."/>
            <person name="Shibata M."/>
            <person name="Shimokawa T."/>
            <person name="Song J."/>
            <person name="Takazaki Y."/>
            <person name="Terasawa K."/>
            <person name="Tsugane M."/>
            <person name="Tsuji K."/>
            <person name="Ueda S."/>
            <person name="Waki K."/>
            <person name="Yamagata H."/>
            <person name="Yamamoto M."/>
            <person name="Yamamoto S."/>
            <person name="Yamane H."/>
            <person name="Yoshiki S."/>
            <person name="Yoshihara R."/>
            <person name="Yukawa K."/>
            <person name="Zhong H."/>
            <person name="Yano M."/>
            <person name="Yuan Q."/>
            <person name="Ouyang S."/>
            <person name="Liu J."/>
            <person name="Jones K.M."/>
            <person name="Gansberger K."/>
            <person name="Moffat K."/>
            <person name="Hill J."/>
            <person name="Bera J."/>
            <person name="Fadrosh D."/>
            <person name="Jin S."/>
            <person name="Johri S."/>
            <person name="Kim M."/>
            <person name="Overton L."/>
            <person name="Reardon M."/>
            <person name="Tsitrin T."/>
            <person name="Vuong H."/>
            <person name="Weaver B."/>
            <person name="Ciecko A."/>
            <person name="Tallon L."/>
            <person name="Jackson J."/>
            <person name="Pai G."/>
            <person name="Aken S.V."/>
            <person name="Utterback T."/>
            <person name="Reidmuller S."/>
            <person name="Feldblyum T."/>
            <person name="Hsiao J."/>
            <person name="Zismann V."/>
            <person name="Iobst S."/>
            <person name="de Vazeille A.R."/>
            <person name="Buell C.R."/>
            <person name="Ying K."/>
            <person name="Li Y."/>
            <person name="Lu T."/>
            <person name="Huang Y."/>
            <person name="Zhao Q."/>
            <person name="Feng Q."/>
            <person name="Zhang L."/>
            <person name="Zhu J."/>
            <person name="Weng Q."/>
            <person name="Mu J."/>
            <person name="Lu Y."/>
            <person name="Fan D."/>
            <person name="Liu Y."/>
            <person name="Guan J."/>
            <person name="Zhang Y."/>
            <person name="Yu S."/>
            <person name="Liu X."/>
            <person name="Zhang Y."/>
            <person name="Hong G."/>
            <person name="Han B."/>
            <person name="Choisne N."/>
            <person name="Demange N."/>
            <person name="Orjeda G."/>
            <person name="Samain S."/>
            <person name="Cattolico L."/>
            <person name="Pelletier E."/>
            <person name="Couloux A."/>
            <person name="Segurens B."/>
            <person name="Wincker P."/>
            <person name="D'Hont A."/>
            <person name="Scarpelli C."/>
            <person name="Weissenbach J."/>
            <person name="Salanoubat M."/>
            <person name="Quetier F."/>
            <person name="Yu Y."/>
            <person name="Kim H.R."/>
            <person name="Rambo T."/>
            <person name="Currie J."/>
            <person name="Collura K."/>
            <person name="Luo M."/>
            <person name="Yang T."/>
            <person name="Ammiraju J.S.S."/>
            <person name="Engler F."/>
            <person name="Soderlund C."/>
            <person name="Wing R.A."/>
            <person name="Palmer L.E."/>
            <person name="de la Bastide M."/>
            <person name="Spiegel L."/>
            <person name="Nascimento L."/>
            <person name="Zutavern T."/>
            <person name="O'Shaughnessy A."/>
            <person name="Dike S."/>
            <person name="Dedhia N."/>
            <person name="Preston R."/>
            <person name="Balija V."/>
            <person name="McCombie W.R."/>
            <person name="Chow T."/>
            <person name="Chen H."/>
            <person name="Chung M."/>
            <person name="Chen C."/>
            <person name="Shaw J."/>
            <person name="Wu H."/>
            <person name="Hsiao K."/>
            <person name="Chao Y."/>
            <person name="Chu M."/>
            <person name="Cheng C."/>
            <person name="Hour A."/>
            <person name="Lee P."/>
            <person name="Lin S."/>
            <person name="Lin Y."/>
            <person name="Liou J."/>
            <person name="Liu S."/>
            <person name="Hsing Y."/>
            <person name="Raghuvanshi S."/>
            <person name="Mohanty A."/>
            <person name="Bharti A.K."/>
            <person name="Gaur A."/>
            <person name="Gupta V."/>
            <person name="Kumar D."/>
            <person name="Ravi V."/>
            <person name="Vij S."/>
            <person name="Kapur A."/>
            <person name="Khurana P."/>
            <person name="Khurana P."/>
            <person name="Khurana J.P."/>
            <person name="Tyagi A.K."/>
            <person name="Gaikwad K."/>
            <person name="Singh A."/>
            <person name="Dalal V."/>
            <person name="Srivastava S."/>
            <person name="Dixit A."/>
            <person name="Pal A.K."/>
            <person name="Ghazi I.A."/>
            <person name="Yadav M."/>
            <person name="Pandit A."/>
            <person name="Bhargava A."/>
            <person name="Sureshbabu K."/>
            <person name="Batra K."/>
            <person name="Sharma T.R."/>
            <person name="Mohapatra T."/>
            <person name="Singh N.K."/>
            <person name="Messing J."/>
            <person name="Nelson A.B."/>
            <person name="Fuks G."/>
            <person name="Kavchok S."/>
            <person name="Keizer G."/>
            <person name="Linton E."/>
            <person name="Llaca V."/>
            <person name="Song R."/>
            <person name="Tanyolac B."/>
            <person name="Young S."/>
            <person name="Ho-Il K."/>
            <person name="Hahn J.H."/>
            <person name="Sangsakoo G."/>
            <person name="Vanavichit A."/>
            <person name="de Mattos Luiz.A.T."/>
            <person name="Zimmer P.D."/>
            <person name="Malone G."/>
            <person name="Dellagostin O."/>
            <person name="de Oliveira A.C."/>
            <person name="Bevan M."/>
            <person name="Bancroft I."/>
            <person name="Minx P."/>
            <person name="Cordum H."/>
            <person name="Wilson R."/>
            <person name="Cheng Z."/>
            <person name="Jin W."/>
            <person name="Jiang J."/>
            <person name="Leong S.A."/>
            <person name="Iwama H."/>
            <person name="Gojobori T."/>
            <person name="Itoh T."/>
            <person name="Niimura Y."/>
            <person name="Fujii Y."/>
            <person name="Habara T."/>
            <person name="Sakai H."/>
            <person name="Sato Y."/>
            <person name="Wilson G."/>
            <person name="Kumar K."/>
            <person name="McCouch S."/>
            <person name="Juretic N."/>
            <person name="Hoen D."/>
            <person name="Wright S."/>
            <person name="Bruskiewich R."/>
            <person name="Bureau T."/>
            <person name="Miyao A."/>
            <person name="Hirochika H."/>
            <person name="Nishikawa T."/>
            <person name="Kadowaki K."/>
            <person name="Sugiura M."/>
            <person name="Burr B."/>
            <person name="Sasaki T."/>
        </authorList>
    </citation>
    <scope>NUCLEOTIDE SEQUENCE [LARGE SCALE GENOMIC DNA]</scope>
    <source>
        <strain evidence="3">cv. Nipponbare</strain>
    </source>
</reference>
<gene>
    <name evidence="2" type="primary">OJ1065_B06.12</name>
</gene>
<evidence type="ECO:0000313" key="2">
    <source>
        <dbReference type="EMBL" id="BAC83067.1"/>
    </source>
</evidence>
<feature type="compositionally biased region" description="Low complexity" evidence="1">
    <location>
        <begin position="21"/>
        <end position="39"/>
    </location>
</feature>
<feature type="region of interest" description="Disordered" evidence="1">
    <location>
        <begin position="1"/>
        <end position="115"/>
    </location>
</feature>
<dbReference type="EMBL" id="AP003804">
    <property type="protein sequence ID" value="BAC83067.1"/>
    <property type="molecule type" value="Genomic_DNA"/>
</dbReference>
<feature type="compositionally biased region" description="Basic and acidic residues" evidence="1">
    <location>
        <begin position="100"/>
        <end position="115"/>
    </location>
</feature>
<name>Q6ZLA0_ORYSJ</name>
<proteinExistence type="predicted"/>